<dbReference type="OrthoDB" id="7790053at2759"/>
<feature type="non-terminal residue" evidence="2">
    <location>
        <position position="1"/>
    </location>
</feature>
<feature type="compositionally biased region" description="Acidic residues" evidence="1">
    <location>
        <begin position="84"/>
        <end position="106"/>
    </location>
</feature>
<evidence type="ECO:0000313" key="2">
    <source>
        <dbReference type="EMBL" id="JAT87918.1"/>
    </source>
</evidence>
<dbReference type="EMBL" id="GDQN01003136">
    <property type="protein sequence ID" value="JAT87918.1"/>
    <property type="molecule type" value="Transcribed_RNA"/>
</dbReference>
<evidence type="ECO:0000256" key="1">
    <source>
        <dbReference type="SAM" id="MobiDB-lite"/>
    </source>
</evidence>
<name>A0A1E1WLT5_PECGO</name>
<reference evidence="2" key="1">
    <citation type="submission" date="2015-09" db="EMBL/GenBank/DDBJ databases">
        <title>De novo assembly of Pectinophora gossypiella (Pink Bollworm) gut transcriptome.</title>
        <authorList>
            <person name="Tassone E.E."/>
        </authorList>
    </citation>
    <scope>NUCLEOTIDE SEQUENCE</scope>
</reference>
<feature type="region of interest" description="Disordered" evidence="1">
    <location>
        <begin position="83"/>
        <end position="107"/>
    </location>
</feature>
<proteinExistence type="predicted"/>
<protein>
    <recommendedName>
        <fullName evidence="3">Protein quiver</fullName>
    </recommendedName>
</protein>
<accession>A0A1E1WLT5</accession>
<evidence type="ECO:0008006" key="3">
    <source>
        <dbReference type="Google" id="ProtNLM"/>
    </source>
</evidence>
<organism evidence="2">
    <name type="scientific">Pectinophora gossypiella</name>
    <name type="common">Cotton pink bollworm</name>
    <name type="synonym">Depressaria gossypiella</name>
    <dbReference type="NCBI Taxonomy" id="13191"/>
    <lineage>
        <taxon>Eukaryota</taxon>
        <taxon>Metazoa</taxon>
        <taxon>Ecdysozoa</taxon>
        <taxon>Arthropoda</taxon>
        <taxon>Hexapoda</taxon>
        <taxon>Insecta</taxon>
        <taxon>Pterygota</taxon>
        <taxon>Neoptera</taxon>
        <taxon>Endopterygota</taxon>
        <taxon>Lepidoptera</taxon>
        <taxon>Glossata</taxon>
        <taxon>Ditrysia</taxon>
        <taxon>Gelechioidea</taxon>
        <taxon>Gelechiidae</taxon>
        <taxon>Apatetrinae</taxon>
        <taxon>Pectinophora</taxon>
    </lineage>
</organism>
<dbReference type="AlphaFoldDB" id="A0A1E1WLT5"/>
<gene>
    <name evidence="2" type="ORF">g.4058</name>
</gene>
<sequence length="185" mass="20654">TTEDTTITTEDTTITTEDTTITTEDTTIVKAANAMEIVQNASDKVVVDTLYQKMKIVDEVYFKGMNPPQRVFLRTLKQMRRTDDDGDYDDDGNDYNDEDGEDDEESDARCMVTTYQEHGEIIFVRGCAYVSEDLETTCRDAAAMGGNFTGDLRSCRLCVGDLCNSTSKSSVGIFILILGVFITFY</sequence>